<proteinExistence type="predicted"/>
<dbReference type="PROSITE" id="PS51360">
    <property type="entry name" value="PLUS3"/>
    <property type="match status" value="1"/>
</dbReference>
<feature type="compositionally biased region" description="Basic and acidic residues" evidence="6">
    <location>
        <begin position="142"/>
        <end position="158"/>
    </location>
</feature>
<keyword evidence="2" id="KW-0805">Transcription regulation</keyword>
<dbReference type="GO" id="GO:1990269">
    <property type="term" value="F:RNA polymerase II C-terminal domain phosphoserine binding"/>
    <property type="evidence" value="ECO:0007669"/>
    <property type="project" value="TreeGrafter"/>
</dbReference>
<feature type="region of interest" description="Disordered" evidence="6">
    <location>
        <begin position="1"/>
        <end position="125"/>
    </location>
</feature>
<feature type="region of interest" description="Disordered" evidence="6">
    <location>
        <begin position="142"/>
        <end position="259"/>
    </location>
</feature>
<dbReference type="FunFam" id="3.90.70.200:FF:000005">
    <property type="entry name" value="Related to Pol II transcription elongation factor"/>
    <property type="match status" value="1"/>
</dbReference>
<comment type="subcellular location">
    <subcellularLocation>
        <location evidence="1">Nucleus</location>
    </subcellularLocation>
</comment>
<dbReference type="SUPFAM" id="SSF159042">
    <property type="entry name" value="Plus3-like"/>
    <property type="match status" value="1"/>
</dbReference>
<feature type="domain" description="Plus3" evidence="7">
    <location>
        <begin position="255"/>
        <end position="392"/>
    </location>
</feature>
<dbReference type="Pfam" id="PF03126">
    <property type="entry name" value="Plus-3"/>
    <property type="match status" value="1"/>
</dbReference>
<name>A0AAI8YWA1_9PEZI</name>
<dbReference type="EMBL" id="CAVMBE010000015">
    <property type="protein sequence ID" value="CAK3943634.1"/>
    <property type="molecule type" value="Genomic_DNA"/>
</dbReference>
<gene>
    <name evidence="8" type="ORF">LECACI_7A003146</name>
</gene>
<feature type="compositionally biased region" description="Acidic residues" evidence="6">
    <location>
        <begin position="1"/>
        <end position="22"/>
    </location>
</feature>
<accession>A0AAI8YWA1</accession>
<dbReference type="Gene3D" id="3.90.70.200">
    <property type="entry name" value="Plus-3 domain"/>
    <property type="match status" value="1"/>
</dbReference>
<evidence type="ECO:0000259" key="7">
    <source>
        <dbReference type="PROSITE" id="PS51360"/>
    </source>
</evidence>
<dbReference type="InterPro" id="IPR036128">
    <property type="entry name" value="Plus3-like_sf"/>
</dbReference>
<feature type="coiled-coil region" evidence="5">
    <location>
        <begin position="498"/>
        <end position="525"/>
    </location>
</feature>
<dbReference type="SMART" id="SM00719">
    <property type="entry name" value="Plus3"/>
    <property type="match status" value="1"/>
</dbReference>
<protein>
    <submittedName>
        <fullName evidence="8">RNA polymerase-associated RTF1</fullName>
    </submittedName>
</protein>
<keyword evidence="4" id="KW-0539">Nucleus</keyword>
<keyword evidence="9" id="KW-1185">Reference proteome</keyword>
<evidence type="ECO:0000313" key="9">
    <source>
        <dbReference type="Proteomes" id="UP001296104"/>
    </source>
</evidence>
<feature type="compositionally biased region" description="Basic residues" evidence="6">
    <location>
        <begin position="63"/>
        <end position="72"/>
    </location>
</feature>
<dbReference type="InterPro" id="IPR004343">
    <property type="entry name" value="Plus-3_dom"/>
</dbReference>
<keyword evidence="3" id="KW-0804">Transcription</keyword>
<evidence type="ECO:0000256" key="5">
    <source>
        <dbReference type="SAM" id="Coils"/>
    </source>
</evidence>
<dbReference type="PANTHER" id="PTHR13115">
    <property type="entry name" value="RNA POLYMERASE-ASSOCIATED PROTEIN RTF1 HOMOLOG"/>
    <property type="match status" value="1"/>
</dbReference>
<feature type="region of interest" description="Disordered" evidence="6">
    <location>
        <begin position="537"/>
        <end position="560"/>
    </location>
</feature>
<dbReference type="GO" id="GO:0016593">
    <property type="term" value="C:Cdc73/Paf1 complex"/>
    <property type="evidence" value="ECO:0007669"/>
    <property type="project" value="TreeGrafter"/>
</dbReference>
<dbReference type="Proteomes" id="UP001296104">
    <property type="component" value="Unassembled WGS sequence"/>
</dbReference>
<dbReference type="AlphaFoldDB" id="A0AAI8YWA1"/>
<feature type="compositionally biased region" description="Basic and acidic residues" evidence="6">
    <location>
        <begin position="196"/>
        <end position="236"/>
    </location>
</feature>
<keyword evidence="5" id="KW-0175">Coiled coil</keyword>
<evidence type="ECO:0000256" key="1">
    <source>
        <dbReference type="ARBA" id="ARBA00004123"/>
    </source>
</evidence>
<feature type="compositionally biased region" description="Basic and acidic residues" evidence="6">
    <location>
        <begin position="44"/>
        <end position="54"/>
    </location>
</feature>
<organism evidence="8 9">
    <name type="scientific">Lecanosticta acicola</name>
    <dbReference type="NCBI Taxonomy" id="111012"/>
    <lineage>
        <taxon>Eukaryota</taxon>
        <taxon>Fungi</taxon>
        <taxon>Dikarya</taxon>
        <taxon>Ascomycota</taxon>
        <taxon>Pezizomycotina</taxon>
        <taxon>Dothideomycetes</taxon>
        <taxon>Dothideomycetidae</taxon>
        <taxon>Mycosphaerellales</taxon>
        <taxon>Mycosphaerellaceae</taxon>
        <taxon>Lecanosticta</taxon>
    </lineage>
</organism>
<evidence type="ECO:0000313" key="8">
    <source>
        <dbReference type="EMBL" id="CAK3943634.1"/>
    </source>
</evidence>
<sequence>MSDLDEELLDMVGGDSEDESVDDLDRLDEVDADEQRSPSQEAKQSVEKAEEPQAVRRGVAQKVKARRGRRRKQESEDEDAAGSPGREPSLGSGGIDESEGEVDGRRTPEENTTQYPLEGKYMSPGDREYVMSLPEVEREAILAERAEEEQKRKQDAMLRKAFAQSNAASKIKRKAEAAELEDDNRRTTRPKTQKRTALDDYKRAREQKGADRGRRDTARDRKDERSPSSASDRDADGESEVEWAEPTSSSRPDPPPELRDFERCRVGRSNFAKVCFYPGFEEAIKGCFARLSIGINRETGQNQYRMAQIRGFADGKPYQMENASGKRFTIDQYALVAQGPHEKTFPFAACSDSKFTESEYTRFTETLRKENMRIPPKKFLAHKLEAIHGLLNTQFTEETLQQKFANQRAMELKHDPVHVAKQKRKGIARRRAEAEQNGDEEEIQRCDEELEALDNSASNMNGAVKPKSSPAKAMHTDRLAQLNQTNRRKTTQDVRNALIAERKQRLKEREEAARLKKEADAAKANGQAKSHMKDLFGETPDVSRAGTPANGADTPKKNRANTPLLAIKKGPVGALKQKSLDDDVIGGLDLGIDVEI</sequence>
<comment type="caution">
    <text evidence="8">The sequence shown here is derived from an EMBL/GenBank/DDBJ whole genome shotgun (WGS) entry which is preliminary data.</text>
</comment>
<dbReference type="PANTHER" id="PTHR13115:SF8">
    <property type="entry name" value="RNA POLYMERASE-ASSOCIATED PROTEIN RTF1 HOMOLOG"/>
    <property type="match status" value="1"/>
</dbReference>
<dbReference type="GO" id="GO:0003677">
    <property type="term" value="F:DNA binding"/>
    <property type="evidence" value="ECO:0007669"/>
    <property type="project" value="InterPro"/>
</dbReference>
<feature type="compositionally biased region" description="Basic and acidic residues" evidence="6">
    <location>
        <begin position="23"/>
        <end position="36"/>
    </location>
</feature>
<evidence type="ECO:0000256" key="3">
    <source>
        <dbReference type="ARBA" id="ARBA00023163"/>
    </source>
</evidence>
<evidence type="ECO:0000256" key="2">
    <source>
        <dbReference type="ARBA" id="ARBA00023015"/>
    </source>
</evidence>
<reference evidence="8" key="1">
    <citation type="submission" date="2023-11" db="EMBL/GenBank/DDBJ databases">
        <authorList>
            <person name="Alioto T."/>
            <person name="Alioto T."/>
            <person name="Gomez Garrido J."/>
        </authorList>
    </citation>
    <scope>NUCLEOTIDE SEQUENCE</scope>
</reference>
<evidence type="ECO:0000256" key="6">
    <source>
        <dbReference type="SAM" id="MobiDB-lite"/>
    </source>
</evidence>
<evidence type="ECO:0000256" key="4">
    <source>
        <dbReference type="ARBA" id="ARBA00023242"/>
    </source>
</evidence>